<accession>A0ABQ2HJU8</accession>
<evidence type="ECO:0000313" key="2">
    <source>
        <dbReference type="Proteomes" id="UP000632339"/>
    </source>
</evidence>
<keyword evidence="2" id="KW-1185">Reference proteome</keyword>
<organism evidence="1 2">
    <name type="scientific">Dyadobacter beijingensis</name>
    <dbReference type="NCBI Taxonomy" id="365489"/>
    <lineage>
        <taxon>Bacteria</taxon>
        <taxon>Pseudomonadati</taxon>
        <taxon>Bacteroidota</taxon>
        <taxon>Cytophagia</taxon>
        <taxon>Cytophagales</taxon>
        <taxon>Spirosomataceae</taxon>
        <taxon>Dyadobacter</taxon>
    </lineage>
</organism>
<comment type="caution">
    <text evidence="1">The sequence shown here is derived from an EMBL/GenBank/DDBJ whole genome shotgun (WGS) entry which is preliminary data.</text>
</comment>
<reference evidence="2" key="1">
    <citation type="journal article" date="2019" name="Int. J. Syst. Evol. Microbiol.">
        <title>The Global Catalogue of Microorganisms (GCM) 10K type strain sequencing project: providing services to taxonomists for standard genome sequencing and annotation.</title>
        <authorList>
            <consortium name="The Broad Institute Genomics Platform"/>
            <consortium name="The Broad Institute Genome Sequencing Center for Infectious Disease"/>
            <person name="Wu L."/>
            <person name="Ma J."/>
        </authorList>
    </citation>
    <scope>NUCLEOTIDE SEQUENCE [LARGE SCALE GENOMIC DNA]</scope>
    <source>
        <strain evidence="2">CGMCC 1.6375</strain>
    </source>
</reference>
<dbReference type="Proteomes" id="UP000632339">
    <property type="component" value="Unassembled WGS sequence"/>
</dbReference>
<dbReference type="EMBL" id="BMLI01000001">
    <property type="protein sequence ID" value="GGM80565.1"/>
    <property type="molecule type" value="Genomic_DNA"/>
</dbReference>
<proteinExistence type="predicted"/>
<protein>
    <submittedName>
        <fullName evidence="1">Uncharacterized protein</fullName>
    </submittedName>
</protein>
<gene>
    <name evidence="1" type="ORF">GCM10010967_10450</name>
</gene>
<name>A0ABQ2HJU8_9BACT</name>
<sequence>MGALGFHEILIRREKIQIILTLKNSFNYVIAYSKPRPYFLDAGSIFAGSVHPREICMEAYPERPERP</sequence>
<evidence type="ECO:0000313" key="1">
    <source>
        <dbReference type="EMBL" id="GGM80565.1"/>
    </source>
</evidence>